<accession>A0ACC2ILC4</accession>
<protein>
    <submittedName>
        <fullName evidence="1">Uncharacterized protein</fullName>
    </submittedName>
</protein>
<dbReference type="EMBL" id="JAPHNI010000113">
    <property type="protein sequence ID" value="KAJ8115995.1"/>
    <property type="molecule type" value="Genomic_DNA"/>
</dbReference>
<gene>
    <name evidence="1" type="ORF">OPT61_g2482</name>
</gene>
<evidence type="ECO:0000313" key="1">
    <source>
        <dbReference type="EMBL" id="KAJ8115995.1"/>
    </source>
</evidence>
<reference evidence="1" key="1">
    <citation type="submission" date="2022-11" db="EMBL/GenBank/DDBJ databases">
        <title>Genome Sequence of Boeremia exigua.</title>
        <authorList>
            <person name="Buettner E."/>
        </authorList>
    </citation>
    <scope>NUCLEOTIDE SEQUENCE</scope>
    <source>
        <strain evidence="1">CU02</strain>
    </source>
</reference>
<proteinExistence type="predicted"/>
<comment type="caution">
    <text evidence="1">The sequence shown here is derived from an EMBL/GenBank/DDBJ whole genome shotgun (WGS) entry which is preliminary data.</text>
</comment>
<keyword evidence="2" id="KW-1185">Reference proteome</keyword>
<name>A0ACC2ILC4_9PLEO</name>
<evidence type="ECO:0000313" key="2">
    <source>
        <dbReference type="Proteomes" id="UP001153331"/>
    </source>
</evidence>
<dbReference type="Proteomes" id="UP001153331">
    <property type="component" value="Unassembled WGS sequence"/>
</dbReference>
<sequence>MNISPLRLDVPTKSDASQNSTLSKSLVVTSFPLPTSPLYALSTVILVVIVYRCFRYLTSELPPFRSGLKPLPGPRSTLPYLGRIHDVDRMQAWIAMKKFSDEYNGLFALTLGGETHIWIAREDIAQDLLVKNAAISSARADLGAYPGVVDDHKYLPLLGYTDIFRRQKRFAHSIMSRNVANNFYGYNELETKRLMHELAKNPNNWWHAMYLHCAHVSARLAYGSPDSAPEHVTNAGEFINQLGPSGPAPNLAPFLAHWPEWLVPGKKGVRTRQENEARLWSKLFEETKAQSEREEHAVTYVTESLRARASGEDKTALFENEEEAKCAVGMLCTVSVYTVAGPATLFVMAMILHPEWQEKVRAQIDQVVGEGLVDLSHAPRLPLLRAAIKESVRWKSTVPLGVPRFLAENYAYDGYHFPKGAVVHVLDIAMSQDPQRYEDPEAYNPGRWLNEASPNFRAPLTEHPRLKGHHIFGRGKRVCPGQDLAEAELIIMCGNLLKFFTVSPALGEQGELLWPDPEKWTTDVIGGPLPFECTISIRDEAKLGEVNQLFREAFS</sequence>
<organism evidence="1 2">
    <name type="scientific">Boeremia exigua</name>
    <dbReference type="NCBI Taxonomy" id="749465"/>
    <lineage>
        <taxon>Eukaryota</taxon>
        <taxon>Fungi</taxon>
        <taxon>Dikarya</taxon>
        <taxon>Ascomycota</taxon>
        <taxon>Pezizomycotina</taxon>
        <taxon>Dothideomycetes</taxon>
        <taxon>Pleosporomycetidae</taxon>
        <taxon>Pleosporales</taxon>
        <taxon>Pleosporineae</taxon>
        <taxon>Didymellaceae</taxon>
        <taxon>Boeremia</taxon>
    </lineage>
</organism>